<dbReference type="GeneID" id="56077068"/>
<organism evidence="3 4">
    <name type="scientific">Halosimplex rubrum</name>
    <dbReference type="NCBI Taxonomy" id="869889"/>
    <lineage>
        <taxon>Archaea</taxon>
        <taxon>Methanobacteriati</taxon>
        <taxon>Methanobacteriota</taxon>
        <taxon>Stenosarchaea group</taxon>
        <taxon>Halobacteria</taxon>
        <taxon>Halobacteriales</taxon>
        <taxon>Haloarculaceae</taxon>
        <taxon>Halosimplex</taxon>
    </lineage>
</organism>
<evidence type="ECO:0000313" key="3">
    <source>
        <dbReference type="EMBL" id="QLH76583.1"/>
    </source>
</evidence>
<keyword evidence="4" id="KW-1185">Reference proteome</keyword>
<feature type="region of interest" description="Disordered" evidence="1">
    <location>
        <begin position="193"/>
        <end position="325"/>
    </location>
</feature>
<feature type="compositionally biased region" description="Gly residues" evidence="1">
    <location>
        <begin position="308"/>
        <end position="325"/>
    </location>
</feature>
<reference evidence="3 4" key="1">
    <citation type="submission" date="2020-07" db="EMBL/GenBank/DDBJ databases">
        <title>Halosimplex pelagicum sp. nov. and Halosimplex rubrum sp. nov., isolated from salted brown alga Laminaria, and emended description of the genus Halosimplex.</title>
        <authorList>
            <person name="Cui H."/>
        </authorList>
    </citation>
    <scope>NUCLEOTIDE SEQUENCE [LARGE SCALE GENOMIC DNA]</scope>
    <source>
        <strain evidence="3 4">R27</strain>
    </source>
</reference>
<dbReference type="KEGG" id="hrr:HZS55_04355"/>
<proteinExistence type="predicted"/>
<protein>
    <recommendedName>
        <fullName evidence="2">DUF7096 domain-containing protein</fullName>
    </recommendedName>
</protein>
<dbReference type="AlphaFoldDB" id="A0A7D5NYN0"/>
<evidence type="ECO:0000313" key="4">
    <source>
        <dbReference type="Proteomes" id="UP000509667"/>
    </source>
</evidence>
<feature type="domain" description="DUF7096" evidence="2">
    <location>
        <begin position="54"/>
        <end position="192"/>
    </location>
</feature>
<dbReference type="InterPro" id="IPR055522">
    <property type="entry name" value="DUF7096"/>
</dbReference>
<gene>
    <name evidence="3" type="ORF">HZS55_04355</name>
</gene>
<evidence type="ECO:0000259" key="2">
    <source>
        <dbReference type="Pfam" id="PF23379"/>
    </source>
</evidence>
<dbReference type="Proteomes" id="UP000509667">
    <property type="component" value="Chromosome"/>
</dbReference>
<feature type="compositionally biased region" description="Gly residues" evidence="1">
    <location>
        <begin position="219"/>
        <end position="233"/>
    </location>
</feature>
<name>A0A7D5NYN0_9EURY</name>
<dbReference type="Pfam" id="PF23379">
    <property type="entry name" value="DUF7096"/>
    <property type="match status" value="1"/>
</dbReference>
<dbReference type="RefSeq" id="WP_179910520.1">
    <property type="nucleotide sequence ID" value="NZ_CP058910.1"/>
</dbReference>
<dbReference type="OrthoDB" id="170871at2157"/>
<dbReference type="EMBL" id="CP058910">
    <property type="protein sequence ID" value="QLH76583.1"/>
    <property type="molecule type" value="Genomic_DNA"/>
</dbReference>
<sequence length="325" mass="32071">MDQVSPVAAALLVVLAAVGAVPVAALSGSGLDARQTAANETANESLAPGERFAGVVGVEQAEISGELEARAFGQRIAAARSNASTAGVVADEVSNLNERLAELDGRMAELERAHENGTLSEGQYRARLARVHAEQRALQRQVNQTEYVARELPAAALEAKGVNVSAIETLRTRASEMSGPEVAAIARSIAGKNAGSGMGGPPEQAGPPAFVQNRTSGPGAPGNGNGGGQGNGGPPADAGSNNETGPPADVGPNNETGPPADVGPNNETGPPANVGPNNETGQPADAGASNQTGSPADADQNDGTERAGNGGSGGSDDGAGGSNAE</sequence>
<evidence type="ECO:0000256" key="1">
    <source>
        <dbReference type="SAM" id="MobiDB-lite"/>
    </source>
</evidence>
<accession>A0A7D5NYN0</accession>